<dbReference type="PROSITE" id="PS50977">
    <property type="entry name" value="HTH_TETR_2"/>
    <property type="match status" value="1"/>
</dbReference>
<comment type="caution">
    <text evidence="7">The sequence shown here is derived from an EMBL/GenBank/DDBJ whole genome shotgun (WGS) entry which is preliminary data.</text>
</comment>
<dbReference type="GO" id="GO:0000976">
    <property type="term" value="F:transcription cis-regulatory region binding"/>
    <property type="evidence" value="ECO:0007669"/>
    <property type="project" value="TreeGrafter"/>
</dbReference>
<keyword evidence="1" id="KW-0805">Transcription regulation</keyword>
<sequence length="199" mass="22075">MALEDRQDEQGAAPEEEWAGRRADARRNHERVLAAAVEVFTELGLDATIPQVAARAGVGKATVYRSYPTKADLVTALARTHVDWLEGLVADAATRADEDAAAALRSLLHAIVQRLAEDRLMVEVLMRVEGGFEENEETTSQFEHVLEQGRRQGSLRADVELFDVQVLLAGFARSLIDLDNHDPATWRRFADFTLTALRP</sequence>
<evidence type="ECO:0000256" key="3">
    <source>
        <dbReference type="ARBA" id="ARBA00023163"/>
    </source>
</evidence>
<dbReference type="EMBL" id="PYXZ01000010">
    <property type="protein sequence ID" value="PUA79394.1"/>
    <property type="molecule type" value="Genomic_DNA"/>
</dbReference>
<dbReference type="Gene3D" id="1.10.357.10">
    <property type="entry name" value="Tetracycline Repressor, domain 2"/>
    <property type="match status" value="1"/>
</dbReference>
<dbReference type="InterPro" id="IPR009057">
    <property type="entry name" value="Homeodomain-like_sf"/>
</dbReference>
<dbReference type="InterPro" id="IPR050109">
    <property type="entry name" value="HTH-type_TetR-like_transc_reg"/>
</dbReference>
<dbReference type="Proteomes" id="UP000244867">
    <property type="component" value="Unassembled WGS sequence"/>
</dbReference>
<dbReference type="SUPFAM" id="SSF48498">
    <property type="entry name" value="Tetracyclin repressor-like, C-terminal domain"/>
    <property type="match status" value="1"/>
</dbReference>
<evidence type="ECO:0000313" key="8">
    <source>
        <dbReference type="Proteomes" id="UP000244867"/>
    </source>
</evidence>
<dbReference type="PRINTS" id="PR00455">
    <property type="entry name" value="HTHTETR"/>
</dbReference>
<proteinExistence type="predicted"/>
<organism evidence="7 8">
    <name type="scientific">Nocardioides currus</name>
    <dbReference type="NCBI Taxonomy" id="2133958"/>
    <lineage>
        <taxon>Bacteria</taxon>
        <taxon>Bacillati</taxon>
        <taxon>Actinomycetota</taxon>
        <taxon>Actinomycetes</taxon>
        <taxon>Propionibacteriales</taxon>
        <taxon>Nocardioidaceae</taxon>
        <taxon>Nocardioides</taxon>
    </lineage>
</organism>
<accession>A0A2R7YT06</accession>
<evidence type="ECO:0000313" key="7">
    <source>
        <dbReference type="EMBL" id="PUA79394.1"/>
    </source>
</evidence>
<protein>
    <submittedName>
        <fullName evidence="7">TetR family transcriptional regulator</fullName>
    </submittedName>
</protein>
<dbReference type="OrthoDB" id="3382616at2"/>
<dbReference type="RefSeq" id="WP_108345965.1">
    <property type="nucleotide sequence ID" value="NZ_PYXZ01000010.1"/>
</dbReference>
<gene>
    <name evidence="7" type="ORF">C7S10_18625</name>
</gene>
<evidence type="ECO:0000259" key="6">
    <source>
        <dbReference type="PROSITE" id="PS50977"/>
    </source>
</evidence>
<name>A0A2R7YT06_9ACTN</name>
<dbReference type="InterPro" id="IPR001647">
    <property type="entry name" value="HTH_TetR"/>
</dbReference>
<dbReference type="PANTHER" id="PTHR30055">
    <property type="entry name" value="HTH-TYPE TRANSCRIPTIONAL REGULATOR RUTR"/>
    <property type="match status" value="1"/>
</dbReference>
<keyword evidence="8" id="KW-1185">Reference proteome</keyword>
<feature type="domain" description="HTH tetR-type" evidence="6">
    <location>
        <begin position="26"/>
        <end position="85"/>
    </location>
</feature>
<evidence type="ECO:0000256" key="5">
    <source>
        <dbReference type="SAM" id="MobiDB-lite"/>
    </source>
</evidence>
<dbReference type="AlphaFoldDB" id="A0A2R7YT06"/>
<feature type="region of interest" description="Disordered" evidence="5">
    <location>
        <begin position="1"/>
        <end position="23"/>
    </location>
</feature>
<dbReference type="InterPro" id="IPR036271">
    <property type="entry name" value="Tet_transcr_reg_TetR-rel_C_sf"/>
</dbReference>
<feature type="DNA-binding region" description="H-T-H motif" evidence="4">
    <location>
        <begin position="48"/>
        <end position="67"/>
    </location>
</feature>
<evidence type="ECO:0000256" key="4">
    <source>
        <dbReference type="PROSITE-ProRule" id="PRU00335"/>
    </source>
</evidence>
<dbReference type="SUPFAM" id="SSF46689">
    <property type="entry name" value="Homeodomain-like"/>
    <property type="match status" value="1"/>
</dbReference>
<dbReference type="PANTHER" id="PTHR30055:SF234">
    <property type="entry name" value="HTH-TYPE TRANSCRIPTIONAL REGULATOR BETI"/>
    <property type="match status" value="1"/>
</dbReference>
<keyword evidence="2 4" id="KW-0238">DNA-binding</keyword>
<evidence type="ECO:0000256" key="1">
    <source>
        <dbReference type="ARBA" id="ARBA00023015"/>
    </source>
</evidence>
<dbReference type="GO" id="GO:0003700">
    <property type="term" value="F:DNA-binding transcription factor activity"/>
    <property type="evidence" value="ECO:0007669"/>
    <property type="project" value="TreeGrafter"/>
</dbReference>
<dbReference type="Pfam" id="PF00440">
    <property type="entry name" value="TetR_N"/>
    <property type="match status" value="1"/>
</dbReference>
<keyword evidence="3" id="KW-0804">Transcription</keyword>
<reference evidence="7 8" key="1">
    <citation type="submission" date="2018-03" db="EMBL/GenBank/DDBJ databases">
        <authorList>
            <person name="Keele B.F."/>
        </authorList>
    </citation>
    <scope>NUCLEOTIDE SEQUENCE [LARGE SCALE GENOMIC DNA]</scope>
    <source>
        <strain evidence="7 8">IB-3</strain>
    </source>
</reference>
<evidence type="ECO:0000256" key="2">
    <source>
        <dbReference type="ARBA" id="ARBA00023125"/>
    </source>
</evidence>